<dbReference type="InterPro" id="IPR056124">
    <property type="entry name" value="DUF7707"/>
</dbReference>
<dbReference type="EMBL" id="JAABOA010008132">
    <property type="protein sequence ID" value="KAF9536235.1"/>
    <property type="molecule type" value="Genomic_DNA"/>
</dbReference>
<protein>
    <recommendedName>
        <fullName evidence="1">DUF7707 domain-containing protein</fullName>
    </recommendedName>
</protein>
<reference evidence="2" key="1">
    <citation type="journal article" date="2020" name="Fungal Divers.">
        <title>Resolving the Mortierellaceae phylogeny through synthesis of multi-gene phylogenetics and phylogenomics.</title>
        <authorList>
            <person name="Vandepol N."/>
            <person name="Liber J."/>
            <person name="Desiro A."/>
            <person name="Na H."/>
            <person name="Kennedy M."/>
            <person name="Barry K."/>
            <person name="Grigoriev I.V."/>
            <person name="Miller A.N."/>
            <person name="O'Donnell K."/>
            <person name="Stajich J.E."/>
            <person name="Bonito G."/>
        </authorList>
    </citation>
    <scope>NUCLEOTIDE SEQUENCE</scope>
    <source>
        <strain evidence="2">KOD1015</strain>
    </source>
</reference>
<evidence type="ECO:0000313" key="2">
    <source>
        <dbReference type="EMBL" id="KAF9536235.1"/>
    </source>
</evidence>
<feature type="domain" description="DUF7707" evidence="1">
    <location>
        <begin position="2"/>
        <end position="66"/>
    </location>
</feature>
<dbReference type="AlphaFoldDB" id="A0A9P6EVP3"/>
<dbReference type="PANTHER" id="PTHR38118:SF2">
    <property type="entry name" value="CDP-ALCOHOL PHOSPHATIDYLTRANSFERASE PROTEIN"/>
    <property type="match status" value="1"/>
</dbReference>
<sequence>MNQCDIVSLDFVCICYNNFVPNVTEYTYTIPYFKCVFDVEGCKGSCPLADNSCYAACSSRSCAAQSPKKYNQTIATSLSTPTATGGIPQGTGLPPIFNANAAGYSNRLGVQSWTA</sequence>
<accession>A0A9P6EVP3</accession>
<organism evidence="2 3">
    <name type="scientific">Lunasporangiospora selenospora</name>
    <dbReference type="NCBI Taxonomy" id="979761"/>
    <lineage>
        <taxon>Eukaryota</taxon>
        <taxon>Fungi</taxon>
        <taxon>Fungi incertae sedis</taxon>
        <taxon>Mucoromycota</taxon>
        <taxon>Mortierellomycotina</taxon>
        <taxon>Mortierellomycetes</taxon>
        <taxon>Mortierellales</taxon>
        <taxon>Mortierellaceae</taxon>
        <taxon>Lunasporangiospora</taxon>
    </lineage>
</organism>
<gene>
    <name evidence="2" type="ORF">BGW38_010265</name>
</gene>
<dbReference type="OrthoDB" id="2439692at2759"/>
<evidence type="ECO:0000259" key="1">
    <source>
        <dbReference type="Pfam" id="PF24808"/>
    </source>
</evidence>
<dbReference type="Proteomes" id="UP000780801">
    <property type="component" value="Unassembled WGS sequence"/>
</dbReference>
<feature type="non-terminal residue" evidence="2">
    <location>
        <position position="1"/>
    </location>
</feature>
<name>A0A9P6EVP3_9FUNG</name>
<comment type="caution">
    <text evidence="2">The sequence shown here is derived from an EMBL/GenBank/DDBJ whole genome shotgun (WGS) entry which is preliminary data.</text>
</comment>
<proteinExistence type="predicted"/>
<dbReference type="PANTHER" id="PTHR38118">
    <property type="entry name" value="ANCHORED CELL WALL PROTEIN 11-RELATED"/>
    <property type="match status" value="1"/>
</dbReference>
<keyword evidence="3" id="KW-1185">Reference proteome</keyword>
<evidence type="ECO:0000313" key="3">
    <source>
        <dbReference type="Proteomes" id="UP000780801"/>
    </source>
</evidence>
<dbReference type="Pfam" id="PF24808">
    <property type="entry name" value="DUF7707"/>
    <property type="match status" value="1"/>
</dbReference>